<evidence type="ECO:0000256" key="1">
    <source>
        <dbReference type="ARBA" id="ARBA00009964"/>
    </source>
</evidence>
<evidence type="ECO:0000313" key="4">
    <source>
        <dbReference type="EMBL" id="QJP95920.1"/>
    </source>
</evidence>
<dbReference type="AlphaFoldDB" id="A0A7Z3C1R5"/>
<dbReference type="SUPFAM" id="SSF46689">
    <property type="entry name" value="Homeodomain-like"/>
    <property type="match status" value="1"/>
</dbReference>
<dbReference type="InterPro" id="IPR002514">
    <property type="entry name" value="Transposase_8"/>
</dbReference>
<sequence length="97" mass="11044">MYPSTRRNYTDEFKAQAIALAESVGRTEAARQLEMSVKTLDNWVDAARKGLPLSSPERKAITKEDSELARLRAEVAELKMEREILKKAAVFFARESR</sequence>
<name>A0A7Z3C1R5_PSEFL</name>
<dbReference type="InterPro" id="IPR051839">
    <property type="entry name" value="RD_transcriptional_regulator"/>
</dbReference>
<evidence type="ECO:0000256" key="2">
    <source>
        <dbReference type="SAM" id="Coils"/>
    </source>
</evidence>
<organism evidence="3 5">
    <name type="scientific">Pseudomonas fluorescens</name>
    <dbReference type="NCBI Taxonomy" id="294"/>
    <lineage>
        <taxon>Bacteria</taxon>
        <taxon>Pseudomonadati</taxon>
        <taxon>Pseudomonadota</taxon>
        <taxon>Gammaproteobacteria</taxon>
        <taxon>Pseudomonadales</taxon>
        <taxon>Pseudomonadaceae</taxon>
        <taxon>Pseudomonas</taxon>
    </lineage>
</organism>
<dbReference type="EMBL" id="CP027561">
    <property type="protein sequence ID" value="QJP95920.1"/>
    <property type="molecule type" value="Genomic_DNA"/>
</dbReference>
<dbReference type="EMBL" id="CP027561">
    <property type="protein sequence ID" value="QJP93753.1"/>
    <property type="molecule type" value="Genomic_DNA"/>
</dbReference>
<feature type="coiled-coil region" evidence="2">
    <location>
        <begin position="61"/>
        <end position="88"/>
    </location>
</feature>
<dbReference type="GO" id="GO:0006313">
    <property type="term" value="P:DNA transposition"/>
    <property type="evidence" value="ECO:0007669"/>
    <property type="project" value="InterPro"/>
</dbReference>
<comment type="similarity">
    <text evidence="1">Belongs to the transposase 8 family.</text>
</comment>
<keyword evidence="2" id="KW-0175">Coiled coil</keyword>
<reference evidence="3 5" key="1">
    <citation type="submission" date="2018-03" db="EMBL/GenBank/DDBJ databases">
        <title>Complete genome sequence of Pseudomonas fluorescens sp. G7.</title>
        <authorList>
            <person name="Gao C.-H."/>
            <person name="Li Z."/>
            <person name="Cai P."/>
        </authorList>
    </citation>
    <scope>NUCLEOTIDE SEQUENCE [LARGE SCALE GENOMIC DNA]</scope>
    <source>
        <strain evidence="3 5">G7</strain>
    </source>
</reference>
<dbReference type="InterPro" id="IPR009057">
    <property type="entry name" value="Homeodomain-like_sf"/>
</dbReference>
<dbReference type="Gene3D" id="1.10.10.60">
    <property type="entry name" value="Homeodomain-like"/>
    <property type="match status" value="1"/>
</dbReference>
<dbReference type="Proteomes" id="UP000501669">
    <property type="component" value="Chromosome"/>
</dbReference>
<evidence type="ECO:0000313" key="5">
    <source>
        <dbReference type="Proteomes" id="UP000501669"/>
    </source>
</evidence>
<dbReference type="GO" id="GO:0003677">
    <property type="term" value="F:DNA binding"/>
    <property type="evidence" value="ECO:0007669"/>
    <property type="project" value="InterPro"/>
</dbReference>
<accession>A0A7Z3C1R5</accession>
<protein>
    <submittedName>
        <fullName evidence="3">Transposase</fullName>
    </submittedName>
</protein>
<dbReference type="PANTHER" id="PTHR33215:SF13">
    <property type="entry name" value="PROTEIN DISTAL ANTENNA"/>
    <property type="match status" value="1"/>
</dbReference>
<dbReference type="PANTHER" id="PTHR33215">
    <property type="entry name" value="PROTEIN DISTAL ANTENNA"/>
    <property type="match status" value="1"/>
</dbReference>
<gene>
    <name evidence="3" type="ORF">C6Y56_03825</name>
    <name evidence="4" type="ORF">C6Y56_15510</name>
</gene>
<proteinExistence type="inferred from homology"/>
<dbReference type="GO" id="GO:0004803">
    <property type="term" value="F:transposase activity"/>
    <property type="evidence" value="ECO:0007669"/>
    <property type="project" value="InterPro"/>
</dbReference>
<dbReference type="Pfam" id="PF01527">
    <property type="entry name" value="HTH_Tnp_1"/>
    <property type="match status" value="1"/>
</dbReference>
<dbReference type="RefSeq" id="WP_169428789.1">
    <property type="nucleotide sequence ID" value="NZ_CP027561.1"/>
</dbReference>
<evidence type="ECO:0000313" key="3">
    <source>
        <dbReference type="EMBL" id="QJP93753.1"/>
    </source>
</evidence>